<dbReference type="EMBL" id="VOBR01000007">
    <property type="protein sequence ID" value="TWP51847.1"/>
    <property type="molecule type" value="Genomic_DNA"/>
</dbReference>
<organism evidence="2 3">
    <name type="scientific">Lentzea tibetensis</name>
    <dbReference type="NCBI Taxonomy" id="2591470"/>
    <lineage>
        <taxon>Bacteria</taxon>
        <taxon>Bacillati</taxon>
        <taxon>Actinomycetota</taxon>
        <taxon>Actinomycetes</taxon>
        <taxon>Pseudonocardiales</taxon>
        <taxon>Pseudonocardiaceae</taxon>
        <taxon>Lentzea</taxon>
    </lineage>
</organism>
<dbReference type="AlphaFoldDB" id="A0A563EVV7"/>
<reference evidence="2 3" key="1">
    <citation type="submission" date="2019-07" db="EMBL/GenBank/DDBJ databases">
        <title>Lentzea xizangensis sp. nov., isolated from Qinghai-Tibetan Plateau Soils.</title>
        <authorList>
            <person name="Huang J."/>
        </authorList>
    </citation>
    <scope>NUCLEOTIDE SEQUENCE [LARGE SCALE GENOMIC DNA]</scope>
    <source>
        <strain evidence="2 3">FXJ1.1311</strain>
    </source>
</reference>
<evidence type="ECO:0000256" key="1">
    <source>
        <dbReference type="SAM" id="MobiDB-lite"/>
    </source>
</evidence>
<protein>
    <submittedName>
        <fullName evidence="2">Uncharacterized protein</fullName>
    </submittedName>
</protein>
<keyword evidence="3" id="KW-1185">Reference proteome</keyword>
<accession>A0A563EVV7</accession>
<evidence type="ECO:0000313" key="2">
    <source>
        <dbReference type="EMBL" id="TWP51847.1"/>
    </source>
</evidence>
<gene>
    <name evidence="2" type="ORF">FKR81_13425</name>
</gene>
<dbReference type="RefSeq" id="WP_146351683.1">
    <property type="nucleotide sequence ID" value="NZ_VOBR01000007.1"/>
</dbReference>
<feature type="region of interest" description="Disordered" evidence="1">
    <location>
        <begin position="79"/>
        <end position="101"/>
    </location>
</feature>
<dbReference type="Proteomes" id="UP000316639">
    <property type="component" value="Unassembled WGS sequence"/>
</dbReference>
<evidence type="ECO:0000313" key="3">
    <source>
        <dbReference type="Proteomes" id="UP000316639"/>
    </source>
</evidence>
<proteinExistence type="predicted"/>
<name>A0A563EVV7_9PSEU</name>
<dbReference type="OrthoDB" id="3689887at2"/>
<sequence>MRELEALVERGYFFQPVYDHAGEILVLVGSKGYLGFYDHIHIWDEHEAIAARENGKDIVWAYEGTTVDTALALLHLPGPDQPGAPRLARPKPTGLWLPKSE</sequence>
<comment type="caution">
    <text evidence="2">The sequence shown here is derived from an EMBL/GenBank/DDBJ whole genome shotgun (WGS) entry which is preliminary data.</text>
</comment>